<dbReference type="Pfam" id="PF00856">
    <property type="entry name" value="SET"/>
    <property type="match status" value="1"/>
</dbReference>
<evidence type="ECO:0000313" key="2">
    <source>
        <dbReference type="EMBL" id="TKR89409.1"/>
    </source>
</evidence>
<dbReference type="OrthoDB" id="6141102at2759"/>
<dbReference type="SUPFAM" id="SSF82199">
    <property type="entry name" value="SET domain"/>
    <property type="match status" value="1"/>
</dbReference>
<feature type="domain" description="SET" evidence="1">
    <location>
        <begin position="5"/>
        <end position="87"/>
    </location>
</feature>
<dbReference type="InterPro" id="IPR046341">
    <property type="entry name" value="SET_dom_sf"/>
</dbReference>
<dbReference type="STRING" id="34508.A0A4U5P0D9"/>
<gene>
    <name evidence="2" type="ORF">L596_013515</name>
</gene>
<evidence type="ECO:0000313" key="3">
    <source>
        <dbReference type="Proteomes" id="UP000298663"/>
    </source>
</evidence>
<dbReference type="Gene3D" id="2.170.270.10">
    <property type="entry name" value="SET domain"/>
    <property type="match status" value="1"/>
</dbReference>
<evidence type="ECO:0000259" key="1">
    <source>
        <dbReference type="Pfam" id="PF00856"/>
    </source>
</evidence>
<proteinExistence type="predicted"/>
<dbReference type="InterPro" id="IPR001214">
    <property type="entry name" value="SET_dom"/>
</dbReference>
<reference evidence="2 3" key="1">
    <citation type="journal article" date="2015" name="Genome Biol.">
        <title>Comparative genomics of Steinernema reveals deeply conserved gene regulatory networks.</title>
        <authorList>
            <person name="Dillman A.R."/>
            <person name="Macchietto M."/>
            <person name="Porter C.F."/>
            <person name="Rogers A."/>
            <person name="Williams B."/>
            <person name="Antoshechkin I."/>
            <person name="Lee M.M."/>
            <person name="Goodwin Z."/>
            <person name="Lu X."/>
            <person name="Lewis E.E."/>
            <person name="Goodrich-Blair H."/>
            <person name="Stock S.P."/>
            <person name="Adams B.J."/>
            <person name="Sternberg P.W."/>
            <person name="Mortazavi A."/>
        </authorList>
    </citation>
    <scope>NUCLEOTIDE SEQUENCE [LARGE SCALE GENOMIC DNA]</scope>
    <source>
        <strain evidence="2 3">ALL</strain>
    </source>
</reference>
<dbReference type="Proteomes" id="UP000298663">
    <property type="component" value="Unassembled WGS sequence"/>
</dbReference>
<name>A0A4U5P0D9_STECR</name>
<accession>A0A4U5P0D9</accession>
<organism evidence="2 3">
    <name type="scientific">Steinernema carpocapsae</name>
    <name type="common">Entomopathogenic nematode</name>
    <dbReference type="NCBI Taxonomy" id="34508"/>
    <lineage>
        <taxon>Eukaryota</taxon>
        <taxon>Metazoa</taxon>
        <taxon>Ecdysozoa</taxon>
        <taxon>Nematoda</taxon>
        <taxon>Chromadorea</taxon>
        <taxon>Rhabditida</taxon>
        <taxon>Tylenchina</taxon>
        <taxon>Panagrolaimomorpha</taxon>
        <taxon>Strongyloidoidea</taxon>
        <taxon>Steinernematidae</taxon>
        <taxon>Steinernema</taxon>
    </lineage>
</organism>
<comment type="caution">
    <text evidence="2">The sequence shown here is derived from an EMBL/GenBank/DDBJ whole genome shotgun (WGS) entry which is preliminary data.</text>
</comment>
<reference evidence="2 3" key="2">
    <citation type="journal article" date="2019" name="G3 (Bethesda)">
        <title>Hybrid Assembly of the Genome of the Entomopathogenic Nematode Steinernema carpocapsae Identifies the X-Chromosome.</title>
        <authorList>
            <person name="Serra L."/>
            <person name="Macchietto M."/>
            <person name="Macias-Munoz A."/>
            <person name="McGill C.J."/>
            <person name="Rodriguez I.M."/>
            <person name="Rodriguez B."/>
            <person name="Murad R."/>
            <person name="Mortazavi A."/>
        </authorList>
    </citation>
    <scope>NUCLEOTIDE SEQUENCE [LARGE SCALE GENOMIC DNA]</scope>
    <source>
        <strain evidence="2 3">ALL</strain>
    </source>
</reference>
<sequence>MLRVEFIPKGTFIIEYTGEVISTNEAEVVEPFTILESEARRGRHTKGQHLKVHQPLEDSNVKQKLMVVSGDHRIGLFASKDIQAEEERIRCRSTRKQRPKREFHRMIGVVRPPISFLSLITRRKRQKHPLQITRIGTQSRNMPQNMPEFHRIFRFDR</sequence>
<dbReference type="EMBL" id="AZBU02000003">
    <property type="protein sequence ID" value="TKR89409.1"/>
    <property type="molecule type" value="Genomic_DNA"/>
</dbReference>
<dbReference type="AlphaFoldDB" id="A0A4U5P0D9"/>
<protein>
    <recommendedName>
        <fullName evidence="1">SET domain-containing protein</fullName>
    </recommendedName>
</protein>
<keyword evidence="3" id="KW-1185">Reference proteome</keyword>